<dbReference type="RefSeq" id="WP_095302725.1">
    <property type="nucleotide sequence ID" value="NZ_CADEPK010000108.1"/>
</dbReference>
<evidence type="ECO:0000313" key="5">
    <source>
        <dbReference type="Proteomes" id="UP001232245"/>
    </source>
</evidence>
<keyword evidence="5" id="KW-1185">Reference proteome</keyword>
<name>A0ABT9Z0Q2_9BACI</name>
<organism evidence="4 5">
    <name type="scientific">Metabacillus niabensis</name>
    <dbReference type="NCBI Taxonomy" id="324854"/>
    <lineage>
        <taxon>Bacteria</taxon>
        <taxon>Bacillati</taxon>
        <taxon>Bacillota</taxon>
        <taxon>Bacilli</taxon>
        <taxon>Bacillales</taxon>
        <taxon>Bacillaceae</taxon>
        <taxon>Metabacillus</taxon>
    </lineage>
</organism>
<gene>
    <name evidence="4" type="ORF">J2S02_002182</name>
</gene>
<comment type="caution">
    <text evidence="4">The sequence shown here is derived from an EMBL/GenBank/DDBJ whole genome shotgun (WGS) entry which is preliminary data.</text>
</comment>
<dbReference type="PROSITE" id="PS51186">
    <property type="entry name" value="GNAT"/>
    <property type="match status" value="1"/>
</dbReference>
<accession>A0ABT9Z0Q2</accession>
<evidence type="ECO:0000256" key="2">
    <source>
        <dbReference type="ARBA" id="ARBA00023315"/>
    </source>
</evidence>
<dbReference type="SUPFAM" id="SSF55729">
    <property type="entry name" value="Acyl-CoA N-acyltransferases (Nat)"/>
    <property type="match status" value="1"/>
</dbReference>
<evidence type="ECO:0000256" key="1">
    <source>
        <dbReference type="ARBA" id="ARBA00022679"/>
    </source>
</evidence>
<dbReference type="InterPro" id="IPR050680">
    <property type="entry name" value="YpeA/RimI_acetyltransf"/>
</dbReference>
<keyword evidence="1" id="KW-0808">Transferase</keyword>
<dbReference type="PANTHER" id="PTHR43420">
    <property type="entry name" value="ACETYLTRANSFERASE"/>
    <property type="match status" value="1"/>
</dbReference>
<dbReference type="InterPro" id="IPR016181">
    <property type="entry name" value="Acyl_CoA_acyltransferase"/>
</dbReference>
<evidence type="ECO:0000259" key="3">
    <source>
        <dbReference type="PROSITE" id="PS51186"/>
    </source>
</evidence>
<evidence type="ECO:0000313" key="4">
    <source>
        <dbReference type="EMBL" id="MDQ0225838.1"/>
    </source>
</evidence>
<dbReference type="Gene3D" id="3.40.630.30">
    <property type="match status" value="1"/>
</dbReference>
<dbReference type="CDD" id="cd04301">
    <property type="entry name" value="NAT_SF"/>
    <property type="match status" value="1"/>
</dbReference>
<sequence length="136" mass="16200">MKFREFTLNDYESVIDLWKLAGLKLSRSDTYEGLKVKLKRDPDLFFVLEEQNRIIAVVMGSFDGRRGWINHLAVHPEYQGKKLGQQIIDELQRRFKKIGCEKMNLLIELSNENVQSFYEKQGFKKHDLIFMEKWIT</sequence>
<protein>
    <submittedName>
        <fullName evidence="4">Ribosomal protein S18 acetylase RimI-like enzyme</fullName>
    </submittedName>
</protein>
<feature type="domain" description="N-acetyltransferase" evidence="3">
    <location>
        <begin position="1"/>
        <end position="136"/>
    </location>
</feature>
<keyword evidence="2" id="KW-0012">Acyltransferase</keyword>
<proteinExistence type="predicted"/>
<dbReference type="EMBL" id="JAUSTZ010000003">
    <property type="protein sequence ID" value="MDQ0225838.1"/>
    <property type="molecule type" value="Genomic_DNA"/>
</dbReference>
<reference evidence="4 5" key="1">
    <citation type="submission" date="2023-07" db="EMBL/GenBank/DDBJ databases">
        <title>Genomic Encyclopedia of Type Strains, Phase IV (KMG-IV): sequencing the most valuable type-strain genomes for metagenomic binning, comparative biology and taxonomic classification.</title>
        <authorList>
            <person name="Goeker M."/>
        </authorList>
    </citation>
    <scope>NUCLEOTIDE SEQUENCE [LARGE SCALE GENOMIC DNA]</scope>
    <source>
        <strain evidence="4 5">DSM 17723</strain>
    </source>
</reference>
<dbReference type="InterPro" id="IPR000182">
    <property type="entry name" value="GNAT_dom"/>
</dbReference>
<dbReference type="Pfam" id="PF00583">
    <property type="entry name" value="Acetyltransf_1"/>
    <property type="match status" value="1"/>
</dbReference>
<dbReference type="Proteomes" id="UP001232245">
    <property type="component" value="Unassembled WGS sequence"/>
</dbReference>